<reference evidence="3 4" key="1">
    <citation type="submission" date="2019-05" db="EMBL/GenBank/DDBJ databases">
        <title>Another draft genome of Portunus trituberculatus and its Hox gene families provides insights of decapod evolution.</title>
        <authorList>
            <person name="Jeong J.-H."/>
            <person name="Song I."/>
            <person name="Kim S."/>
            <person name="Choi T."/>
            <person name="Kim D."/>
            <person name="Ryu S."/>
            <person name="Kim W."/>
        </authorList>
    </citation>
    <scope>NUCLEOTIDE SEQUENCE [LARGE SCALE GENOMIC DNA]</scope>
    <source>
        <tissue evidence="3">Muscle</tissue>
    </source>
</reference>
<keyword evidence="2" id="KW-0812">Transmembrane</keyword>
<dbReference type="EMBL" id="VSRR010141119">
    <property type="protein sequence ID" value="MPD04447.1"/>
    <property type="molecule type" value="Genomic_DNA"/>
</dbReference>
<proteinExistence type="predicted"/>
<name>A0A5B7KCR9_PORTR</name>
<feature type="transmembrane region" description="Helical" evidence="2">
    <location>
        <begin position="68"/>
        <end position="92"/>
    </location>
</feature>
<protein>
    <recommendedName>
        <fullName evidence="5">Transmembrane protein</fullName>
    </recommendedName>
</protein>
<keyword evidence="2" id="KW-0472">Membrane</keyword>
<dbReference type="Proteomes" id="UP000324222">
    <property type="component" value="Unassembled WGS sequence"/>
</dbReference>
<keyword evidence="2" id="KW-1133">Transmembrane helix</keyword>
<accession>A0A5B7KCR9</accession>
<feature type="region of interest" description="Disordered" evidence="1">
    <location>
        <begin position="1"/>
        <end position="20"/>
    </location>
</feature>
<organism evidence="3 4">
    <name type="scientific">Portunus trituberculatus</name>
    <name type="common">Swimming crab</name>
    <name type="synonym">Neptunus trituberculatus</name>
    <dbReference type="NCBI Taxonomy" id="210409"/>
    <lineage>
        <taxon>Eukaryota</taxon>
        <taxon>Metazoa</taxon>
        <taxon>Ecdysozoa</taxon>
        <taxon>Arthropoda</taxon>
        <taxon>Crustacea</taxon>
        <taxon>Multicrustacea</taxon>
        <taxon>Malacostraca</taxon>
        <taxon>Eumalacostraca</taxon>
        <taxon>Eucarida</taxon>
        <taxon>Decapoda</taxon>
        <taxon>Pleocyemata</taxon>
        <taxon>Brachyura</taxon>
        <taxon>Eubrachyura</taxon>
        <taxon>Portunoidea</taxon>
        <taxon>Portunidae</taxon>
        <taxon>Portuninae</taxon>
        <taxon>Portunus</taxon>
    </lineage>
</organism>
<evidence type="ECO:0000313" key="3">
    <source>
        <dbReference type="EMBL" id="MPD04447.1"/>
    </source>
</evidence>
<dbReference type="AlphaFoldDB" id="A0A5B7KCR9"/>
<gene>
    <name evidence="3" type="ORF">E2C01_100138</name>
</gene>
<comment type="caution">
    <text evidence="3">The sequence shown here is derived from an EMBL/GenBank/DDBJ whole genome shotgun (WGS) entry which is preliminary data.</text>
</comment>
<evidence type="ECO:0000256" key="2">
    <source>
        <dbReference type="SAM" id="Phobius"/>
    </source>
</evidence>
<keyword evidence="4" id="KW-1185">Reference proteome</keyword>
<evidence type="ECO:0000313" key="4">
    <source>
        <dbReference type="Proteomes" id="UP000324222"/>
    </source>
</evidence>
<evidence type="ECO:0000256" key="1">
    <source>
        <dbReference type="SAM" id="MobiDB-lite"/>
    </source>
</evidence>
<sequence>MKDKARASRRDVPRDGNGDERSWRFLLMGADGRRTRSDRGVDKETVVRQRYKKPLAPRPYITPTFFHLRVLISFICSFLFIFLLLRCFILPISISLLGSHNDPLIDLKVTSLYGQEFTIVLRILMILQMGESVESVI</sequence>
<evidence type="ECO:0008006" key="5">
    <source>
        <dbReference type="Google" id="ProtNLM"/>
    </source>
</evidence>